<evidence type="ECO:0000313" key="6">
    <source>
        <dbReference type="EMBL" id="KAF9581239.1"/>
    </source>
</evidence>
<keyword evidence="2" id="KW-0863">Zinc-finger</keyword>
<feature type="compositionally biased region" description="Low complexity" evidence="4">
    <location>
        <begin position="41"/>
        <end position="84"/>
    </location>
</feature>
<reference evidence="6" key="1">
    <citation type="journal article" date="2020" name="Fungal Divers.">
        <title>Resolving the Mortierellaceae phylogeny through synthesis of multi-gene phylogenetics and phylogenomics.</title>
        <authorList>
            <person name="Vandepol N."/>
            <person name="Liber J."/>
            <person name="Desiro A."/>
            <person name="Na H."/>
            <person name="Kennedy M."/>
            <person name="Barry K."/>
            <person name="Grigoriev I.V."/>
            <person name="Miller A.N."/>
            <person name="O'Donnell K."/>
            <person name="Stajich J.E."/>
            <person name="Bonito G."/>
        </authorList>
    </citation>
    <scope>NUCLEOTIDE SEQUENCE</scope>
    <source>
        <strain evidence="6">KOD1015</strain>
    </source>
</reference>
<feature type="domain" description="AN1-type" evidence="5">
    <location>
        <begin position="135"/>
        <end position="175"/>
    </location>
</feature>
<feature type="non-terminal residue" evidence="6">
    <location>
        <position position="1"/>
    </location>
</feature>
<keyword evidence="1" id="KW-0479">Metal-binding</keyword>
<evidence type="ECO:0000256" key="1">
    <source>
        <dbReference type="ARBA" id="ARBA00022723"/>
    </source>
</evidence>
<evidence type="ECO:0000259" key="5">
    <source>
        <dbReference type="SMART" id="SM00154"/>
    </source>
</evidence>
<dbReference type="InterPro" id="IPR000058">
    <property type="entry name" value="Znf_AN1"/>
</dbReference>
<feature type="region of interest" description="Disordered" evidence="4">
    <location>
        <begin position="17"/>
        <end position="91"/>
    </location>
</feature>
<dbReference type="EMBL" id="JAABOA010001597">
    <property type="protein sequence ID" value="KAF9581239.1"/>
    <property type="molecule type" value="Genomic_DNA"/>
</dbReference>
<dbReference type="InterPro" id="IPR050652">
    <property type="entry name" value="AN1_A20_ZnFinger"/>
</dbReference>
<feature type="region of interest" description="Disordered" evidence="4">
    <location>
        <begin position="184"/>
        <end position="203"/>
    </location>
</feature>
<sequence length="203" mass="21521">GTSQTSAELPVDPAAAVVAAASSASSSPQPLLDTPMTDAVTPMSTSSQPSTSSTSSSPLIAVSSSMAPVSAPQPQLFSQPSSQPVTAPTRMPLLTPVPAPALVSQVPTLSQAMRAEAAERQAPAARPTQTNKGRCFMCRAKIPLAKQTINKCRCEYIYCDSHKMTSKHDCDFDYAKMDRDLLAKNNPKLNDKPRGGRSFTRLD</sequence>
<keyword evidence="7" id="KW-1185">Reference proteome</keyword>
<proteinExistence type="predicted"/>
<dbReference type="AlphaFoldDB" id="A0A9P6FTN5"/>
<comment type="caution">
    <text evidence="6">The sequence shown here is derived from an EMBL/GenBank/DDBJ whole genome shotgun (WGS) entry which is preliminary data.</text>
</comment>
<feature type="compositionally biased region" description="Basic and acidic residues" evidence="4">
    <location>
        <begin position="189"/>
        <end position="203"/>
    </location>
</feature>
<dbReference type="OrthoDB" id="428577at2759"/>
<gene>
    <name evidence="6" type="primary">ZFAND3_1</name>
    <name evidence="6" type="ORF">BGW38_001806</name>
</gene>
<dbReference type="SUPFAM" id="SSF118310">
    <property type="entry name" value="AN1-like Zinc finger"/>
    <property type="match status" value="1"/>
</dbReference>
<evidence type="ECO:0000313" key="7">
    <source>
        <dbReference type="Proteomes" id="UP000780801"/>
    </source>
</evidence>
<dbReference type="Proteomes" id="UP000780801">
    <property type="component" value="Unassembled WGS sequence"/>
</dbReference>
<dbReference type="GO" id="GO:0008270">
    <property type="term" value="F:zinc ion binding"/>
    <property type="evidence" value="ECO:0007669"/>
    <property type="project" value="UniProtKB-KW"/>
</dbReference>
<evidence type="ECO:0000256" key="2">
    <source>
        <dbReference type="ARBA" id="ARBA00022771"/>
    </source>
</evidence>
<name>A0A9P6FTN5_9FUNG</name>
<evidence type="ECO:0000256" key="4">
    <source>
        <dbReference type="SAM" id="MobiDB-lite"/>
    </source>
</evidence>
<dbReference type="SMART" id="SM00154">
    <property type="entry name" value="ZnF_AN1"/>
    <property type="match status" value="1"/>
</dbReference>
<protein>
    <submittedName>
        <fullName evidence="6">Zinc finger domain-containing protein</fullName>
    </submittedName>
</protein>
<evidence type="ECO:0000256" key="3">
    <source>
        <dbReference type="ARBA" id="ARBA00022833"/>
    </source>
</evidence>
<accession>A0A9P6FTN5</accession>
<feature type="compositionally biased region" description="Low complexity" evidence="4">
    <location>
        <begin position="17"/>
        <end position="27"/>
    </location>
</feature>
<dbReference type="InterPro" id="IPR035896">
    <property type="entry name" value="AN1-like_Znf"/>
</dbReference>
<keyword evidence="3" id="KW-0862">Zinc</keyword>
<organism evidence="6 7">
    <name type="scientific">Lunasporangiospora selenospora</name>
    <dbReference type="NCBI Taxonomy" id="979761"/>
    <lineage>
        <taxon>Eukaryota</taxon>
        <taxon>Fungi</taxon>
        <taxon>Fungi incertae sedis</taxon>
        <taxon>Mucoromycota</taxon>
        <taxon>Mortierellomycotina</taxon>
        <taxon>Mortierellomycetes</taxon>
        <taxon>Mortierellales</taxon>
        <taxon>Mortierellaceae</taxon>
        <taxon>Lunasporangiospora</taxon>
    </lineage>
</organism>
<dbReference type="Gene3D" id="4.10.1110.10">
    <property type="entry name" value="AN1-like Zinc finger"/>
    <property type="match status" value="1"/>
</dbReference>
<dbReference type="PANTHER" id="PTHR10634">
    <property type="entry name" value="AN1-TYPE ZINC FINGER PROTEIN"/>
    <property type="match status" value="1"/>
</dbReference>
<dbReference type="PANTHER" id="PTHR10634:SF67">
    <property type="entry name" value="AN1-TYPE ZINC FINGER PROTEIN 3"/>
    <property type="match status" value="1"/>
</dbReference>